<gene>
    <name evidence="2" type="ORF">ACFOPI_01460</name>
</gene>
<dbReference type="RefSeq" id="WP_382170025.1">
    <property type="nucleotide sequence ID" value="NZ_JBHRXX010000001.1"/>
</dbReference>
<sequence>MKTTRLIASLLFVVPWALASAQEVARTPLPGTHPLIGVWRIDLPDMKCFEEYDVRADGTKHSQSGKERNESEFTISLAPSPKGFYKWVDKITKNNGQPDCSGHNTKVGHVALTYIRLHPNGQWLLLCEAEDMNSCFAEFYRKPQ</sequence>
<name>A0ABV7VYZ7_9BURK</name>
<keyword evidence="3" id="KW-1185">Reference proteome</keyword>
<dbReference type="Proteomes" id="UP001595729">
    <property type="component" value="Unassembled WGS sequence"/>
</dbReference>
<accession>A0ABV7VYZ7</accession>
<evidence type="ECO:0000313" key="3">
    <source>
        <dbReference type="Proteomes" id="UP001595729"/>
    </source>
</evidence>
<proteinExistence type="predicted"/>
<keyword evidence="1" id="KW-0732">Signal</keyword>
<feature type="signal peptide" evidence="1">
    <location>
        <begin position="1"/>
        <end position="21"/>
    </location>
</feature>
<reference evidence="3" key="1">
    <citation type="journal article" date="2019" name="Int. J. Syst. Evol. Microbiol.">
        <title>The Global Catalogue of Microorganisms (GCM) 10K type strain sequencing project: providing services to taxonomists for standard genome sequencing and annotation.</title>
        <authorList>
            <consortium name="The Broad Institute Genomics Platform"/>
            <consortium name="The Broad Institute Genome Sequencing Center for Infectious Disease"/>
            <person name="Wu L."/>
            <person name="Ma J."/>
        </authorList>
    </citation>
    <scope>NUCLEOTIDE SEQUENCE [LARGE SCALE GENOMIC DNA]</scope>
    <source>
        <strain evidence="3">KCTC 42501</strain>
    </source>
</reference>
<evidence type="ECO:0008006" key="4">
    <source>
        <dbReference type="Google" id="ProtNLM"/>
    </source>
</evidence>
<evidence type="ECO:0000313" key="2">
    <source>
        <dbReference type="EMBL" id="MFC3682238.1"/>
    </source>
</evidence>
<evidence type="ECO:0000256" key="1">
    <source>
        <dbReference type="SAM" id="SignalP"/>
    </source>
</evidence>
<dbReference type="EMBL" id="JBHRXX010000001">
    <property type="protein sequence ID" value="MFC3682238.1"/>
    <property type="molecule type" value="Genomic_DNA"/>
</dbReference>
<organism evidence="2 3">
    <name type="scientific">Hydrogenophaga luteola</name>
    <dbReference type="NCBI Taxonomy" id="1591122"/>
    <lineage>
        <taxon>Bacteria</taxon>
        <taxon>Pseudomonadati</taxon>
        <taxon>Pseudomonadota</taxon>
        <taxon>Betaproteobacteria</taxon>
        <taxon>Burkholderiales</taxon>
        <taxon>Comamonadaceae</taxon>
        <taxon>Hydrogenophaga</taxon>
    </lineage>
</organism>
<protein>
    <recommendedName>
        <fullName evidence="4">DUF2147 domain-containing protein</fullName>
    </recommendedName>
</protein>
<feature type="chain" id="PRO_5045141535" description="DUF2147 domain-containing protein" evidence="1">
    <location>
        <begin position="22"/>
        <end position="144"/>
    </location>
</feature>
<comment type="caution">
    <text evidence="2">The sequence shown here is derived from an EMBL/GenBank/DDBJ whole genome shotgun (WGS) entry which is preliminary data.</text>
</comment>